<sequence length="266" mass="30085">MSSGGGFNNQLALTSRTMSSTSSGDDHQEEQFQDEHPWRVFEERVRTGPYGLSRFPLPPHSPIRILILDESFVDSVNPGLRRFIENSPPRIRGQWESQEDPTGLTQDEFKKVMKKLTKQTYNPTYPKNRARRRGLFSSRKTSSASAAPSHQEEEGKEEAKDCAICLETFVLNQTVLVTPCNHMFHNDCLIPWIKNHGECPFCRFKLCERSRERVAPPLLPPPHHHNNDNSSFAAVGGGNIDNITAGELLALIRAMEEAFNWVTLSP</sequence>
<dbReference type="AlphaFoldDB" id="A0AAV9FG25"/>
<evidence type="ECO:0000256" key="1">
    <source>
        <dbReference type="ARBA" id="ARBA00022723"/>
    </source>
</evidence>
<dbReference type="GO" id="GO:0061630">
    <property type="term" value="F:ubiquitin protein ligase activity"/>
    <property type="evidence" value="ECO:0007669"/>
    <property type="project" value="TreeGrafter"/>
</dbReference>
<dbReference type="PROSITE" id="PS50089">
    <property type="entry name" value="ZF_RING_2"/>
    <property type="match status" value="1"/>
</dbReference>
<reference evidence="7" key="2">
    <citation type="submission" date="2023-06" db="EMBL/GenBank/DDBJ databases">
        <authorList>
            <person name="Ma L."/>
            <person name="Liu K.-W."/>
            <person name="Li Z."/>
            <person name="Hsiao Y.-Y."/>
            <person name="Qi Y."/>
            <person name="Fu T."/>
            <person name="Tang G."/>
            <person name="Zhang D."/>
            <person name="Sun W.-H."/>
            <person name="Liu D.-K."/>
            <person name="Li Y."/>
            <person name="Chen G.-Z."/>
            <person name="Liu X.-D."/>
            <person name="Liao X.-Y."/>
            <person name="Jiang Y.-T."/>
            <person name="Yu X."/>
            <person name="Hao Y."/>
            <person name="Huang J."/>
            <person name="Zhao X.-W."/>
            <person name="Ke S."/>
            <person name="Chen Y.-Y."/>
            <person name="Wu W.-L."/>
            <person name="Hsu J.-L."/>
            <person name="Lin Y.-F."/>
            <person name="Huang M.-D."/>
            <person name="Li C.-Y."/>
            <person name="Huang L."/>
            <person name="Wang Z.-W."/>
            <person name="Zhao X."/>
            <person name="Zhong W.-Y."/>
            <person name="Peng D.-H."/>
            <person name="Ahmad S."/>
            <person name="Lan S."/>
            <person name="Zhang J.-S."/>
            <person name="Tsai W.-C."/>
            <person name="Van De Peer Y."/>
            <person name="Liu Z.-J."/>
        </authorList>
    </citation>
    <scope>NUCLEOTIDE SEQUENCE</scope>
    <source>
        <strain evidence="7">CP</strain>
        <tissue evidence="7">Leaves</tissue>
    </source>
</reference>
<evidence type="ECO:0000313" key="8">
    <source>
        <dbReference type="Proteomes" id="UP001180020"/>
    </source>
</evidence>
<dbReference type="SUPFAM" id="SSF57850">
    <property type="entry name" value="RING/U-box"/>
    <property type="match status" value="1"/>
</dbReference>
<dbReference type="GO" id="GO:0006511">
    <property type="term" value="P:ubiquitin-dependent protein catabolic process"/>
    <property type="evidence" value="ECO:0007669"/>
    <property type="project" value="TreeGrafter"/>
</dbReference>
<feature type="region of interest" description="Disordered" evidence="5">
    <location>
        <begin position="1"/>
        <end position="37"/>
    </location>
</feature>
<accession>A0AAV9FG25</accession>
<evidence type="ECO:0000256" key="5">
    <source>
        <dbReference type="SAM" id="MobiDB-lite"/>
    </source>
</evidence>
<evidence type="ECO:0000313" key="7">
    <source>
        <dbReference type="EMBL" id="KAK1324732.1"/>
    </source>
</evidence>
<keyword evidence="2 4" id="KW-0863">Zinc-finger</keyword>
<dbReference type="InterPro" id="IPR001841">
    <property type="entry name" value="Znf_RING"/>
</dbReference>
<dbReference type="EMBL" id="JAUJYO010000001">
    <property type="protein sequence ID" value="KAK1324732.1"/>
    <property type="molecule type" value="Genomic_DNA"/>
</dbReference>
<evidence type="ECO:0000256" key="3">
    <source>
        <dbReference type="ARBA" id="ARBA00022833"/>
    </source>
</evidence>
<keyword evidence="8" id="KW-1185">Reference proteome</keyword>
<keyword evidence="3" id="KW-0862">Zinc</keyword>
<dbReference type="PANTHER" id="PTHR45931">
    <property type="entry name" value="SI:CH211-59O9.10"/>
    <property type="match status" value="1"/>
</dbReference>
<dbReference type="GO" id="GO:0008270">
    <property type="term" value="F:zinc ion binding"/>
    <property type="evidence" value="ECO:0007669"/>
    <property type="project" value="UniProtKB-KW"/>
</dbReference>
<dbReference type="InterPro" id="IPR013083">
    <property type="entry name" value="Znf_RING/FYVE/PHD"/>
</dbReference>
<feature type="domain" description="RING-type" evidence="6">
    <location>
        <begin position="162"/>
        <end position="203"/>
    </location>
</feature>
<comment type="caution">
    <text evidence="7">The sequence shown here is derived from an EMBL/GenBank/DDBJ whole genome shotgun (WGS) entry which is preliminary data.</text>
</comment>
<feature type="region of interest" description="Disordered" evidence="5">
    <location>
        <begin position="121"/>
        <end position="155"/>
    </location>
</feature>
<protein>
    <submittedName>
        <fullName evidence="7">E3 ubiquitin-protein ligase RING1-like</fullName>
    </submittedName>
</protein>
<keyword evidence="1" id="KW-0479">Metal-binding</keyword>
<dbReference type="CDD" id="cd16454">
    <property type="entry name" value="RING-H2_PA-TM-RING"/>
    <property type="match status" value="1"/>
</dbReference>
<name>A0AAV9FG25_ACOCL</name>
<dbReference type="PANTHER" id="PTHR45931:SF3">
    <property type="entry name" value="RING ZINC FINGER-CONTAINING PROTEIN"/>
    <property type="match status" value="1"/>
</dbReference>
<dbReference type="Proteomes" id="UP001180020">
    <property type="component" value="Unassembled WGS sequence"/>
</dbReference>
<feature type="compositionally biased region" description="Polar residues" evidence="5">
    <location>
        <begin position="8"/>
        <end position="23"/>
    </location>
</feature>
<reference evidence="7" key="1">
    <citation type="journal article" date="2023" name="Nat. Commun.">
        <title>Diploid and tetraploid genomes of Acorus and the evolution of monocots.</title>
        <authorList>
            <person name="Ma L."/>
            <person name="Liu K.W."/>
            <person name="Li Z."/>
            <person name="Hsiao Y.Y."/>
            <person name="Qi Y."/>
            <person name="Fu T."/>
            <person name="Tang G.D."/>
            <person name="Zhang D."/>
            <person name="Sun W.H."/>
            <person name="Liu D.K."/>
            <person name="Li Y."/>
            <person name="Chen G.Z."/>
            <person name="Liu X.D."/>
            <person name="Liao X.Y."/>
            <person name="Jiang Y.T."/>
            <person name="Yu X."/>
            <person name="Hao Y."/>
            <person name="Huang J."/>
            <person name="Zhao X.W."/>
            <person name="Ke S."/>
            <person name="Chen Y.Y."/>
            <person name="Wu W.L."/>
            <person name="Hsu J.L."/>
            <person name="Lin Y.F."/>
            <person name="Huang M.D."/>
            <person name="Li C.Y."/>
            <person name="Huang L."/>
            <person name="Wang Z.W."/>
            <person name="Zhao X."/>
            <person name="Zhong W.Y."/>
            <person name="Peng D.H."/>
            <person name="Ahmad S."/>
            <person name="Lan S."/>
            <person name="Zhang J.S."/>
            <person name="Tsai W.C."/>
            <person name="Van de Peer Y."/>
            <person name="Liu Z.J."/>
        </authorList>
    </citation>
    <scope>NUCLEOTIDE SEQUENCE</scope>
    <source>
        <strain evidence="7">CP</strain>
    </source>
</reference>
<organism evidence="7 8">
    <name type="scientific">Acorus calamus</name>
    <name type="common">Sweet flag</name>
    <dbReference type="NCBI Taxonomy" id="4465"/>
    <lineage>
        <taxon>Eukaryota</taxon>
        <taxon>Viridiplantae</taxon>
        <taxon>Streptophyta</taxon>
        <taxon>Embryophyta</taxon>
        <taxon>Tracheophyta</taxon>
        <taxon>Spermatophyta</taxon>
        <taxon>Magnoliopsida</taxon>
        <taxon>Liliopsida</taxon>
        <taxon>Acoraceae</taxon>
        <taxon>Acorus</taxon>
    </lineage>
</organism>
<dbReference type="SMART" id="SM00184">
    <property type="entry name" value="RING"/>
    <property type="match status" value="1"/>
</dbReference>
<dbReference type="GO" id="GO:0005634">
    <property type="term" value="C:nucleus"/>
    <property type="evidence" value="ECO:0007669"/>
    <property type="project" value="TreeGrafter"/>
</dbReference>
<dbReference type="Pfam" id="PF13639">
    <property type="entry name" value="zf-RING_2"/>
    <property type="match status" value="1"/>
</dbReference>
<evidence type="ECO:0000256" key="2">
    <source>
        <dbReference type="ARBA" id="ARBA00022771"/>
    </source>
</evidence>
<feature type="compositionally biased region" description="Polar residues" evidence="5">
    <location>
        <begin position="138"/>
        <end position="148"/>
    </location>
</feature>
<evidence type="ECO:0000256" key="4">
    <source>
        <dbReference type="PROSITE-ProRule" id="PRU00175"/>
    </source>
</evidence>
<evidence type="ECO:0000259" key="6">
    <source>
        <dbReference type="PROSITE" id="PS50089"/>
    </source>
</evidence>
<dbReference type="InterPro" id="IPR051834">
    <property type="entry name" value="RING_finger_E3_ligase"/>
</dbReference>
<proteinExistence type="predicted"/>
<gene>
    <name evidence="7" type="ORF">QJS10_CPA01g01875</name>
</gene>
<dbReference type="Gene3D" id="3.30.40.10">
    <property type="entry name" value="Zinc/RING finger domain, C3HC4 (zinc finger)"/>
    <property type="match status" value="1"/>
</dbReference>
<feature type="compositionally biased region" description="Basic and acidic residues" evidence="5">
    <location>
        <begin position="24"/>
        <end position="37"/>
    </location>
</feature>